<evidence type="ECO:0000313" key="4">
    <source>
        <dbReference type="Proteomes" id="UP000305730"/>
    </source>
</evidence>
<reference evidence="5" key="2">
    <citation type="submission" date="2019-06" db="EMBL/GenBank/DDBJ databases">
        <title>Co-occurence of chitin degradation, pigmentation and bioactivity in marine Pseudoalteromonas.</title>
        <authorList>
            <person name="Sonnenschein E.C."/>
            <person name="Bech P.K."/>
        </authorList>
    </citation>
    <scope>NUCLEOTIDE SEQUENCE [LARGE SCALE GENOMIC DNA]</scope>
    <source>
        <strain evidence="5">S2231</strain>
        <strain evidence="2">S2233</strain>
    </source>
</reference>
<reference evidence="4 5" key="1">
    <citation type="submission" date="2017-12" db="EMBL/GenBank/DDBJ databases">
        <authorList>
            <person name="Paulsen S."/>
            <person name="Gram L.K."/>
        </authorList>
    </citation>
    <scope>NUCLEOTIDE SEQUENCE [LARGE SCALE GENOMIC DNA]</scope>
    <source>
        <strain evidence="3 5">S2231</strain>
        <strain evidence="2 4">S2233</strain>
    </source>
</reference>
<evidence type="ECO:0000313" key="2">
    <source>
        <dbReference type="EMBL" id="TMP47373.1"/>
    </source>
</evidence>
<sequence>MLPILSPYLSGPFANYGKGVGLHTGHTAFTLDEQMKNGMLHHEINSFTQKKGVIKSRSQASVWHMHYTLQILPSIIVAQSVLQQPLTLSLKSVFWHTQLQQLQLPDQGISLYGTNTETRYSDLIFNHLAPLHEWLEQHFSISNKVLWSNCTFRFNQFLHAIEHALGHSEHLANEKRMLLSERHINGQINPLCSKPIMLTNSLGTYRIRNHCCLLHDVPNKSHCNDCPKLPQHIAHYSANRE</sequence>
<evidence type="ECO:0000313" key="3">
    <source>
        <dbReference type="EMBL" id="TMP55005.1"/>
    </source>
</evidence>
<comment type="caution">
    <text evidence="3">The sequence shown here is derived from an EMBL/GenBank/DDBJ whole genome shotgun (WGS) entry which is preliminary data.</text>
</comment>
<accession>A0A5S3XLI9</accession>
<dbReference type="GO" id="GO:0003824">
    <property type="term" value="F:catalytic activity"/>
    <property type="evidence" value="ECO:0007669"/>
    <property type="project" value="UniProtKB-ARBA"/>
</dbReference>
<dbReference type="EMBL" id="PNCL01000109">
    <property type="protein sequence ID" value="TMP55005.1"/>
    <property type="molecule type" value="Genomic_DNA"/>
</dbReference>
<organism evidence="3 5">
    <name type="scientific">Pseudoalteromonas citrea</name>
    <dbReference type="NCBI Taxonomy" id="43655"/>
    <lineage>
        <taxon>Bacteria</taxon>
        <taxon>Pseudomonadati</taxon>
        <taxon>Pseudomonadota</taxon>
        <taxon>Gammaproteobacteria</taxon>
        <taxon>Alteromonadales</taxon>
        <taxon>Pseudoalteromonadaceae</taxon>
        <taxon>Pseudoalteromonas</taxon>
    </lineage>
</organism>
<name>A0A5S3XLI9_9GAMM</name>
<dbReference type="RefSeq" id="WP_138594083.1">
    <property type="nucleotide sequence ID" value="NZ_PNCK01000001.1"/>
</dbReference>
<dbReference type="Proteomes" id="UP000305730">
    <property type="component" value="Unassembled WGS sequence"/>
</dbReference>
<evidence type="ECO:0000259" key="1">
    <source>
        <dbReference type="Pfam" id="PF06276"/>
    </source>
</evidence>
<evidence type="ECO:0000313" key="5">
    <source>
        <dbReference type="Proteomes" id="UP000307706"/>
    </source>
</evidence>
<dbReference type="OrthoDB" id="8993954at2"/>
<feature type="domain" description="Aerobactin siderophore biosynthesis IucA/IucC-like C-terminal" evidence="1">
    <location>
        <begin position="118"/>
        <end position="191"/>
    </location>
</feature>
<dbReference type="AlphaFoldDB" id="A0A5S3XLI9"/>
<gene>
    <name evidence="3" type="primary">fhuF</name>
    <name evidence="3" type="ORF">CWB96_18285</name>
    <name evidence="2" type="ORF">CWB97_00155</name>
</gene>
<protein>
    <submittedName>
        <fullName evidence="3">Siderophore-iron reductase FhuF</fullName>
    </submittedName>
</protein>
<dbReference type="NCBIfam" id="TIGR03951">
    <property type="entry name" value="Fe_III_red_FhuF"/>
    <property type="match status" value="1"/>
</dbReference>
<dbReference type="EMBL" id="PNCK01000001">
    <property type="protein sequence ID" value="TMP47373.1"/>
    <property type="molecule type" value="Genomic_DNA"/>
</dbReference>
<keyword evidence="4" id="KW-1185">Reference proteome</keyword>
<dbReference type="InterPro" id="IPR008090">
    <property type="entry name" value="Fe_iron_reduct"/>
</dbReference>
<proteinExistence type="predicted"/>
<dbReference type="Pfam" id="PF06276">
    <property type="entry name" value="FhuF"/>
    <property type="match status" value="1"/>
</dbReference>
<reference evidence="3" key="3">
    <citation type="submission" date="2019-09" db="EMBL/GenBank/DDBJ databases">
        <title>Co-occurence of chitin degradation, pigmentation and bioactivity in marine Pseudoalteromonas.</title>
        <authorList>
            <person name="Sonnenschein E.C."/>
            <person name="Bech P.K."/>
        </authorList>
    </citation>
    <scope>NUCLEOTIDE SEQUENCE</scope>
    <source>
        <strain evidence="3">S2231</strain>
        <strain evidence="4">S2233</strain>
    </source>
</reference>
<dbReference type="Proteomes" id="UP000307706">
    <property type="component" value="Unassembled WGS sequence"/>
</dbReference>
<dbReference type="InterPro" id="IPR022770">
    <property type="entry name" value="IucA/IucC-like_C"/>
</dbReference>